<accession>A0A9D1SY58</accession>
<keyword evidence="4 5" id="KW-0472">Membrane</keyword>
<dbReference type="PANTHER" id="PTHR37422">
    <property type="entry name" value="TEICHURONIC ACID BIOSYNTHESIS PROTEIN TUAE"/>
    <property type="match status" value="1"/>
</dbReference>
<keyword evidence="2 5" id="KW-0812">Transmembrane</keyword>
<dbReference type="Pfam" id="PF04932">
    <property type="entry name" value="Wzy_C"/>
    <property type="match status" value="1"/>
</dbReference>
<feature type="transmembrane region" description="Helical" evidence="5">
    <location>
        <begin position="433"/>
        <end position="451"/>
    </location>
</feature>
<evidence type="ECO:0000313" key="8">
    <source>
        <dbReference type="Proteomes" id="UP000886891"/>
    </source>
</evidence>
<dbReference type="InterPro" id="IPR007016">
    <property type="entry name" value="O-antigen_ligase-rel_domated"/>
</dbReference>
<evidence type="ECO:0000256" key="5">
    <source>
        <dbReference type="SAM" id="Phobius"/>
    </source>
</evidence>
<dbReference type="EMBL" id="DVOH01000040">
    <property type="protein sequence ID" value="HIV00567.1"/>
    <property type="molecule type" value="Genomic_DNA"/>
</dbReference>
<feature type="transmembrane region" description="Helical" evidence="5">
    <location>
        <begin position="224"/>
        <end position="243"/>
    </location>
</feature>
<feature type="transmembrane region" description="Helical" evidence="5">
    <location>
        <begin position="377"/>
        <end position="398"/>
    </location>
</feature>
<evidence type="ECO:0000256" key="3">
    <source>
        <dbReference type="ARBA" id="ARBA00022989"/>
    </source>
</evidence>
<feature type="transmembrane region" description="Helical" evidence="5">
    <location>
        <begin position="250"/>
        <end position="266"/>
    </location>
</feature>
<evidence type="ECO:0000256" key="1">
    <source>
        <dbReference type="ARBA" id="ARBA00004141"/>
    </source>
</evidence>
<reference evidence="7" key="1">
    <citation type="submission" date="2020-10" db="EMBL/GenBank/DDBJ databases">
        <authorList>
            <person name="Gilroy R."/>
        </authorList>
    </citation>
    <scope>NUCLEOTIDE SEQUENCE</scope>
    <source>
        <strain evidence="7">23406</strain>
    </source>
</reference>
<gene>
    <name evidence="7" type="ORF">IAB14_05615</name>
</gene>
<evidence type="ECO:0000313" key="7">
    <source>
        <dbReference type="EMBL" id="HIV00567.1"/>
    </source>
</evidence>
<sequence>MVSDALLTPFYRPAGRSAKETADRFWYGSAWIVAVAAVVFFSWMFEWEYYGMVAVIAAASLMLIFKDDILPLLPVVLVICFIFPKNVDPVAYYGATAFLAFLPLPVAILIHIVRFRRRIRFGKQFLPQLAVSVALALGGLGTATAEEYTRGLTYILLLGLLILVLYFLFYQYVNPPKELDLRRYVAFAMVVMGLVLVAQYVVFYYRNPKLLQAVGNPTDLGWGISNNVATLLLLSIPACFYLAVKSKIGVGYLFCAVFQYVALLLTWSRGGILVGVVLLSVLLIYGIKAADHRRWFGVSLLLVVAAVVAVLAALWEQVFPVLEKALHQGTGDAGRIDLYKEAIECFRSNIWFGAGVGFIGEHFVMTNMPMYWFHSTAFQIIANMGLVGVAAYLFFYLVRYFGVLLRRDKFNIAILLGVLGFDAYSMIDTGTFVPVPTMLIVMLITMTAELANKQDRDSEIIIKDNRNRSLSRYSAMQDRPLRFWEK</sequence>
<evidence type="ECO:0000256" key="2">
    <source>
        <dbReference type="ARBA" id="ARBA00022692"/>
    </source>
</evidence>
<name>A0A9D1SY58_9FIRM</name>
<comment type="subcellular location">
    <subcellularLocation>
        <location evidence="1">Membrane</location>
        <topology evidence="1">Multi-pass membrane protein</topology>
    </subcellularLocation>
</comment>
<dbReference type="GO" id="GO:0016020">
    <property type="term" value="C:membrane"/>
    <property type="evidence" value="ECO:0007669"/>
    <property type="project" value="UniProtKB-SubCell"/>
</dbReference>
<dbReference type="PANTHER" id="PTHR37422:SF13">
    <property type="entry name" value="LIPOPOLYSACCHARIDE BIOSYNTHESIS PROTEIN PA4999-RELATED"/>
    <property type="match status" value="1"/>
</dbReference>
<dbReference type="GO" id="GO:0016874">
    <property type="term" value="F:ligase activity"/>
    <property type="evidence" value="ECO:0007669"/>
    <property type="project" value="UniProtKB-KW"/>
</dbReference>
<dbReference type="InterPro" id="IPR051533">
    <property type="entry name" value="WaaL-like"/>
</dbReference>
<protein>
    <submittedName>
        <fullName evidence="7">O-antigen ligase family protein</fullName>
    </submittedName>
</protein>
<feature type="transmembrane region" description="Helical" evidence="5">
    <location>
        <begin position="93"/>
        <end position="113"/>
    </location>
</feature>
<evidence type="ECO:0000259" key="6">
    <source>
        <dbReference type="Pfam" id="PF04932"/>
    </source>
</evidence>
<evidence type="ECO:0000256" key="4">
    <source>
        <dbReference type="ARBA" id="ARBA00023136"/>
    </source>
</evidence>
<feature type="transmembrane region" description="Helical" evidence="5">
    <location>
        <begin position="295"/>
        <end position="315"/>
    </location>
</feature>
<keyword evidence="7" id="KW-0436">Ligase</keyword>
<reference evidence="7" key="2">
    <citation type="journal article" date="2021" name="PeerJ">
        <title>Extensive microbial diversity within the chicken gut microbiome revealed by metagenomics and culture.</title>
        <authorList>
            <person name="Gilroy R."/>
            <person name="Ravi A."/>
            <person name="Getino M."/>
            <person name="Pursley I."/>
            <person name="Horton D.L."/>
            <person name="Alikhan N.F."/>
            <person name="Baker D."/>
            <person name="Gharbi K."/>
            <person name="Hall N."/>
            <person name="Watson M."/>
            <person name="Adriaenssens E.M."/>
            <person name="Foster-Nyarko E."/>
            <person name="Jarju S."/>
            <person name="Secka A."/>
            <person name="Antonio M."/>
            <person name="Oren A."/>
            <person name="Chaudhuri R.R."/>
            <person name="La Ragione R."/>
            <person name="Hildebrand F."/>
            <person name="Pallen M.J."/>
        </authorList>
    </citation>
    <scope>NUCLEOTIDE SEQUENCE</scope>
    <source>
        <strain evidence="7">23406</strain>
    </source>
</reference>
<feature type="transmembrane region" description="Helical" evidence="5">
    <location>
        <begin position="272"/>
        <end position="288"/>
    </location>
</feature>
<feature type="transmembrane region" description="Helical" evidence="5">
    <location>
        <begin position="125"/>
        <end position="145"/>
    </location>
</feature>
<feature type="transmembrane region" description="Helical" evidence="5">
    <location>
        <begin position="25"/>
        <end position="43"/>
    </location>
</feature>
<feature type="transmembrane region" description="Helical" evidence="5">
    <location>
        <begin position="184"/>
        <end position="204"/>
    </location>
</feature>
<feature type="domain" description="O-antigen ligase-related" evidence="6">
    <location>
        <begin position="256"/>
        <end position="393"/>
    </location>
</feature>
<comment type="caution">
    <text evidence="7">The sequence shown here is derived from an EMBL/GenBank/DDBJ whole genome shotgun (WGS) entry which is preliminary data.</text>
</comment>
<organism evidence="7 8">
    <name type="scientific">Candidatus Stercoripulliclostridium merdipullorum</name>
    <dbReference type="NCBI Taxonomy" id="2840952"/>
    <lineage>
        <taxon>Bacteria</taxon>
        <taxon>Bacillati</taxon>
        <taxon>Bacillota</taxon>
        <taxon>Clostridia</taxon>
        <taxon>Eubacteriales</taxon>
        <taxon>Candidatus Stercoripulliclostridium</taxon>
    </lineage>
</organism>
<feature type="transmembrane region" description="Helical" evidence="5">
    <location>
        <begin position="151"/>
        <end position="172"/>
    </location>
</feature>
<keyword evidence="3 5" id="KW-1133">Transmembrane helix</keyword>
<feature type="transmembrane region" description="Helical" evidence="5">
    <location>
        <begin position="410"/>
        <end position="427"/>
    </location>
</feature>
<dbReference type="AlphaFoldDB" id="A0A9D1SY58"/>
<feature type="transmembrane region" description="Helical" evidence="5">
    <location>
        <begin position="49"/>
        <end position="65"/>
    </location>
</feature>
<proteinExistence type="predicted"/>
<dbReference type="Proteomes" id="UP000886891">
    <property type="component" value="Unassembled WGS sequence"/>
</dbReference>